<keyword evidence="3 9" id="KW-0808">Transferase</keyword>
<dbReference type="GO" id="GO:0000139">
    <property type="term" value="C:Golgi membrane"/>
    <property type="evidence" value="ECO:0007669"/>
    <property type="project" value="UniProtKB-SubCell"/>
</dbReference>
<evidence type="ECO:0000256" key="8">
    <source>
        <dbReference type="ARBA" id="ARBA00023180"/>
    </source>
</evidence>
<dbReference type="AlphaFoldDB" id="A0AAJ7ITH2"/>
<dbReference type="InterPro" id="IPR018011">
    <property type="entry name" value="Carb_sulfotrans_8-10"/>
</dbReference>
<feature type="transmembrane region" description="Helical" evidence="9">
    <location>
        <begin position="6"/>
        <end position="25"/>
    </location>
</feature>
<evidence type="ECO:0000256" key="2">
    <source>
        <dbReference type="ARBA" id="ARBA00006339"/>
    </source>
</evidence>
<name>A0AAJ7ITH2_9HYME</name>
<dbReference type="GO" id="GO:0016051">
    <property type="term" value="P:carbohydrate biosynthetic process"/>
    <property type="evidence" value="ECO:0007669"/>
    <property type="project" value="InterPro"/>
</dbReference>
<keyword evidence="6 9" id="KW-0333">Golgi apparatus</keyword>
<evidence type="ECO:0000256" key="1">
    <source>
        <dbReference type="ARBA" id="ARBA00004323"/>
    </source>
</evidence>
<dbReference type="PANTHER" id="PTHR12137:SF54">
    <property type="entry name" value="CARBOHYDRATE SULFOTRANSFERASE"/>
    <property type="match status" value="1"/>
</dbReference>
<gene>
    <name evidence="11" type="primary">LOC108622904</name>
</gene>
<dbReference type="EC" id="2.8.2.-" evidence="9"/>
<evidence type="ECO:0000313" key="11">
    <source>
        <dbReference type="RefSeq" id="XP_017876522.1"/>
    </source>
</evidence>
<dbReference type="GeneID" id="108622904"/>
<keyword evidence="9" id="KW-0119">Carbohydrate metabolism</keyword>
<dbReference type="RefSeq" id="XP_017876522.1">
    <property type="nucleotide sequence ID" value="XM_018021033.2"/>
</dbReference>
<keyword evidence="5 9" id="KW-1133">Transmembrane helix</keyword>
<dbReference type="PANTHER" id="PTHR12137">
    <property type="entry name" value="CARBOHYDRATE SULFOTRANSFERASE"/>
    <property type="match status" value="1"/>
</dbReference>
<evidence type="ECO:0000256" key="3">
    <source>
        <dbReference type="ARBA" id="ARBA00022679"/>
    </source>
</evidence>
<dbReference type="KEGG" id="ccal:108622904"/>
<keyword evidence="10" id="KW-1185">Reference proteome</keyword>
<keyword evidence="8 9" id="KW-0325">Glycoprotein</keyword>
<evidence type="ECO:0000256" key="6">
    <source>
        <dbReference type="ARBA" id="ARBA00023034"/>
    </source>
</evidence>
<proteinExistence type="inferred from homology"/>
<organism evidence="10 11">
    <name type="scientific">Ceratina calcarata</name>
    <dbReference type="NCBI Taxonomy" id="156304"/>
    <lineage>
        <taxon>Eukaryota</taxon>
        <taxon>Metazoa</taxon>
        <taxon>Ecdysozoa</taxon>
        <taxon>Arthropoda</taxon>
        <taxon>Hexapoda</taxon>
        <taxon>Insecta</taxon>
        <taxon>Pterygota</taxon>
        <taxon>Neoptera</taxon>
        <taxon>Endopterygota</taxon>
        <taxon>Hymenoptera</taxon>
        <taxon>Apocrita</taxon>
        <taxon>Aculeata</taxon>
        <taxon>Apoidea</taxon>
        <taxon>Anthophila</taxon>
        <taxon>Apidae</taxon>
        <taxon>Ceratina</taxon>
        <taxon>Zadontomerus</taxon>
    </lineage>
</organism>
<evidence type="ECO:0000313" key="10">
    <source>
        <dbReference type="Proteomes" id="UP000694925"/>
    </source>
</evidence>
<dbReference type="Proteomes" id="UP000694925">
    <property type="component" value="Unplaced"/>
</dbReference>
<dbReference type="GO" id="GO:0008146">
    <property type="term" value="F:sulfotransferase activity"/>
    <property type="evidence" value="ECO:0007669"/>
    <property type="project" value="InterPro"/>
</dbReference>
<accession>A0AAJ7ITH2</accession>
<dbReference type="Pfam" id="PF03567">
    <property type="entry name" value="Sulfotransfer_2"/>
    <property type="match status" value="1"/>
</dbReference>
<comment type="similarity">
    <text evidence="2 9">Belongs to the sulfotransferase 2 family.</text>
</comment>
<reference evidence="11" key="1">
    <citation type="submission" date="2025-08" db="UniProtKB">
        <authorList>
            <consortium name="RefSeq"/>
        </authorList>
    </citation>
    <scope>IDENTIFICATION</scope>
    <source>
        <tissue evidence="11">Whole body</tissue>
    </source>
</reference>
<protein>
    <recommendedName>
        <fullName evidence="9">Carbohydrate sulfotransferase</fullName>
        <ecNumber evidence="9">2.8.2.-</ecNumber>
    </recommendedName>
</protein>
<keyword evidence="7 9" id="KW-0472">Membrane</keyword>
<keyword evidence="4 9" id="KW-0812">Transmembrane</keyword>
<evidence type="ECO:0000256" key="4">
    <source>
        <dbReference type="ARBA" id="ARBA00022692"/>
    </source>
</evidence>
<evidence type="ECO:0000256" key="5">
    <source>
        <dbReference type="ARBA" id="ARBA00022989"/>
    </source>
</evidence>
<evidence type="ECO:0000256" key="9">
    <source>
        <dbReference type="RuleBase" id="RU364020"/>
    </source>
</evidence>
<comment type="subcellular location">
    <subcellularLocation>
        <location evidence="1 9">Golgi apparatus membrane</location>
        <topology evidence="1 9">Single-pass type II membrane protein</topology>
    </subcellularLocation>
</comment>
<sequence length="365" mass="43443">MSVKTQFVKCVLCVIFYLAMCFFLLKAKQASYMTRYQFSLLVAKCNQTRQCPSAVSRVTTRSVDLEIKLLEHDEMKGEAINLQESAMILRQITNVCAKYNLKTLLAKRHFLYNSRHKSLYCWIRKVASTSFTKLFADMKNRSTQNYYREINNLAPRSLKELQLASQDAEVFKLLVVRHPFQRLVSSYRDRIEDNSKCTAQAWIYVEKIFRLTRPKLFHSNTKTGNFRHKVFTPDKRLKIVPTFKEFVEWLVQTSDEDDVHWTPYYTHCALCGIRYNYVLKLDDYTYGQINYIFSKLNLDKNEVYFPKLEETRGGQTNFDITCKYFKNLTEDAMFKLYEKYKIDFQMYNYNVNRYMNCAMKKFGKP</sequence>
<keyword evidence="9" id="KW-0735">Signal-anchor</keyword>
<dbReference type="InterPro" id="IPR005331">
    <property type="entry name" value="Sulfotransferase"/>
</dbReference>
<evidence type="ECO:0000256" key="7">
    <source>
        <dbReference type="ARBA" id="ARBA00023136"/>
    </source>
</evidence>